<evidence type="ECO:0000256" key="4">
    <source>
        <dbReference type="ARBA" id="ARBA00048462"/>
    </source>
</evidence>
<dbReference type="EMBL" id="HBHK01018621">
    <property type="protein sequence ID" value="CAD9693506.1"/>
    <property type="molecule type" value="Transcribed_RNA"/>
</dbReference>
<gene>
    <name evidence="6" type="ORF">QSP1433_LOCUS11731</name>
    <name evidence="7" type="ORF">QSP1433_LOCUS11732</name>
    <name evidence="8" type="ORF">QSP1433_LOCUS11733</name>
</gene>
<organism evidence="7">
    <name type="scientific">Mucochytrium quahogii</name>
    <dbReference type="NCBI Taxonomy" id="96639"/>
    <lineage>
        <taxon>Eukaryota</taxon>
        <taxon>Sar</taxon>
        <taxon>Stramenopiles</taxon>
        <taxon>Bigyra</taxon>
        <taxon>Labyrinthulomycetes</taxon>
        <taxon>Thraustochytrida</taxon>
        <taxon>Thraustochytriidae</taxon>
        <taxon>Mucochytrium</taxon>
    </lineage>
</organism>
<accession>A0A7S2S9E1</accession>
<dbReference type="EMBL" id="HBHK01018623">
    <property type="protein sequence ID" value="CAD9693510.1"/>
    <property type="molecule type" value="Transcribed_RNA"/>
</dbReference>
<dbReference type="Pfam" id="PF00698">
    <property type="entry name" value="Acyl_transf_1"/>
    <property type="match status" value="1"/>
</dbReference>
<dbReference type="GO" id="GO:0004314">
    <property type="term" value="F:[acyl-carrier-protein] S-malonyltransferase activity"/>
    <property type="evidence" value="ECO:0007669"/>
    <property type="project" value="UniProtKB-EC"/>
</dbReference>
<name>A0A7S2S9E1_9STRA</name>
<dbReference type="SUPFAM" id="SSF52151">
    <property type="entry name" value="FabD/lysophospholipase-like"/>
    <property type="match status" value="1"/>
</dbReference>
<evidence type="ECO:0000313" key="7">
    <source>
        <dbReference type="EMBL" id="CAD9693508.1"/>
    </source>
</evidence>
<reference evidence="7" key="1">
    <citation type="submission" date="2021-01" db="EMBL/GenBank/DDBJ databases">
        <authorList>
            <person name="Corre E."/>
            <person name="Pelletier E."/>
            <person name="Niang G."/>
            <person name="Scheremetjew M."/>
            <person name="Finn R."/>
            <person name="Kale V."/>
            <person name="Holt S."/>
            <person name="Cochrane G."/>
            <person name="Meng A."/>
            <person name="Brown T."/>
            <person name="Cohen L."/>
        </authorList>
    </citation>
    <scope>NUCLEOTIDE SEQUENCE</scope>
    <source>
        <strain evidence="7">NY070348D</strain>
    </source>
</reference>
<sequence length="309" mass="33030">MGKDLVDRFAGFRQTIERVDAALGEKVCTGLMLDGPQVELNKTENAQVALLGYSCGLWQVLQDEFGMSIEDCTCVLGHSLGEFSSLVATKVLSLEDAAKIVRSRGRAMQQASDAYFTAPDTFSMKALMGVNEKQAEMACSAALSQLGKPGYVCQVANINGASQVVISGTKVAVEAACTVAKKKFKMRRAVGLSVSAPFHSDVMKGALPALEEAFNGASWSDPCIPIISNVVGSPIRHASDLKPLLLEQLHAPVYWSRCVETAVSSPFDCRTLIELGHKTLGPLAGRIIKADPRLSVLQIKTLSATTLVK</sequence>
<dbReference type="SUPFAM" id="SSF55048">
    <property type="entry name" value="Probable ACP-binding domain of malonyl-CoA ACP transacylase"/>
    <property type="match status" value="1"/>
</dbReference>
<protein>
    <recommendedName>
        <fullName evidence="1">[acyl-carrier-protein] S-malonyltransferase</fullName>
        <ecNumber evidence="1">2.3.1.39</ecNumber>
    </recommendedName>
</protein>
<comment type="catalytic activity">
    <reaction evidence="4">
        <text>holo-[ACP] + malonyl-CoA = malonyl-[ACP] + CoA</text>
        <dbReference type="Rhea" id="RHEA:41792"/>
        <dbReference type="Rhea" id="RHEA-COMP:9623"/>
        <dbReference type="Rhea" id="RHEA-COMP:9685"/>
        <dbReference type="ChEBI" id="CHEBI:57287"/>
        <dbReference type="ChEBI" id="CHEBI:57384"/>
        <dbReference type="ChEBI" id="CHEBI:64479"/>
        <dbReference type="ChEBI" id="CHEBI:78449"/>
        <dbReference type="EC" id="2.3.1.39"/>
    </reaction>
</comment>
<dbReference type="PANTHER" id="PTHR42681:SF1">
    <property type="entry name" value="MALONYL-COA-ACYL CARRIER PROTEIN TRANSACYLASE, MITOCHONDRIAL"/>
    <property type="match status" value="1"/>
</dbReference>
<dbReference type="InterPro" id="IPR001227">
    <property type="entry name" value="Ac_transferase_dom_sf"/>
</dbReference>
<dbReference type="Gene3D" id="3.30.70.250">
    <property type="entry name" value="Malonyl-CoA ACP transacylase, ACP-binding"/>
    <property type="match status" value="1"/>
</dbReference>
<dbReference type="InterPro" id="IPR016036">
    <property type="entry name" value="Malonyl_transacylase_ACP-bd"/>
</dbReference>
<dbReference type="EC" id="2.3.1.39" evidence="1"/>
<dbReference type="InterPro" id="IPR016035">
    <property type="entry name" value="Acyl_Trfase/lysoPLipase"/>
</dbReference>
<dbReference type="InterPro" id="IPR050858">
    <property type="entry name" value="Mal-CoA-ACP_Trans/PKS_FabD"/>
</dbReference>
<dbReference type="InterPro" id="IPR014043">
    <property type="entry name" value="Acyl_transferase_dom"/>
</dbReference>
<evidence type="ECO:0000256" key="3">
    <source>
        <dbReference type="ARBA" id="ARBA00023315"/>
    </source>
</evidence>
<evidence type="ECO:0000256" key="2">
    <source>
        <dbReference type="ARBA" id="ARBA00022679"/>
    </source>
</evidence>
<feature type="domain" description="Malonyl-CoA:ACP transacylase (MAT)" evidence="5">
    <location>
        <begin position="1"/>
        <end position="301"/>
    </location>
</feature>
<dbReference type="EMBL" id="HBHK01018622">
    <property type="protein sequence ID" value="CAD9693508.1"/>
    <property type="molecule type" value="Transcribed_RNA"/>
</dbReference>
<keyword evidence="3" id="KW-0012">Acyltransferase</keyword>
<evidence type="ECO:0000256" key="1">
    <source>
        <dbReference type="ARBA" id="ARBA00013258"/>
    </source>
</evidence>
<keyword evidence="2" id="KW-0808">Transferase</keyword>
<dbReference type="Gene3D" id="3.40.366.10">
    <property type="entry name" value="Malonyl-Coenzyme A Acyl Carrier Protein, domain 2"/>
    <property type="match status" value="1"/>
</dbReference>
<evidence type="ECO:0000313" key="6">
    <source>
        <dbReference type="EMBL" id="CAD9693506.1"/>
    </source>
</evidence>
<dbReference type="GO" id="GO:0005739">
    <property type="term" value="C:mitochondrion"/>
    <property type="evidence" value="ECO:0007669"/>
    <property type="project" value="TreeGrafter"/>
</dbReference>
<dbReference type="SMART" id="SM00827">
    <property type="entry name" value="PKS_AT"/>
    <property type="match status" value="1"/>
</dbReference>
<proteinExistence type="predicted"/>
<dbReference type="PANTHER" id="PTHR42681">
    <property type="entry name" value="MALONYL-COA-ACYL CARRIER PROTEIN TRANSACYLASE, MITOCHONDRIAL"/>
    <property type="match status" value="1"/>
</dbReference>
<dbReference type="AlphaFoldDB" id="A0A7S2S9E1"/>
<evidence type="ECO:0000259" key="5">
    <source>
        <dbReference type="SMART" id="SM00827"/>
    </source>
</evidence>
<dbReference type="GO" id="GO:0006633">
    <property type="term" value="P:fatty acid biosynthetic process"/>
    <property type="evidence" value="ECO:0007669"/>
    <property type="project" value="TreeGrafter"/>
</dbReference>
<evidence type="ECO:0000313" key="8">
    <source>
        <dbReference type="EMBL" id="CAD9693510.1"/>
    </source>
</evidence>